<keyword evidence="2" id="KW-1185">Reference proteome</keyword>
<accession>A0A0H4PJS8</accession>
<evidence type="ECO:0000313" key="2">
    <source>
        <dbReference type="Proteomes" id="UP000036520"/>
    </source>
</evidence>
<gene>
    <name evidence="1" type="ORF">CA2015_3952</name>
</gene>
<organism evidence="1 2">
    <name type="scientific">Cyclobacterium amurskyense</name>
    <dbReference type="NCBI Taxonomy" id="320787"/>
    <lineage>
        <taxon>Bacteria</taxon>
        <taxon>Pseudomonadati</taxon>
        <taxon>Bacteroidota</taxon>
        <taxon>Cytophagia</taxon>
        <taxon>Cytophagales</taxon>
        <taxon>Cyclobacteriaceae</taxon>
        <taxon>Cyclobacterium</taxon>
    </lineage>
</organism>
<dbReference type="PATRIC" id="fig|320787.5.peg.4323"/>
<evidence type="ECO:0000313" key="1">
    <source>
        <dbReference type="EMBL" id="AKP53315.1"/>
    </source>
</evidence>
<dbReference type="RefSeq" id="WP_048643432.1">
    <property type="nucleotide sequence ID" value="NZ_CP012040.1"/>
</dbReference>
<dbReference type="OrthoDB" id="1450972at2"/>
<sequence>MKTMTCKQLGGACGLAFHANTFDEMAELSKNHGMEMFQKKDPDHLKAMKEMQQLMQSPEAMKKWFDDKRKQFDALPDNK</sequence>
<dbReference type="AlphaFoldDB" id="A0A0H4PJS8"/>
<dbReference type="KEGG" id="camu:CA2015_3952"/>
<reference evidence="1 2" key="1">
    <citation type="submission" date="2015-07" db="EMBL/GenBank/DDBJ databases">
        <authorList>
            <person name="Kim K.M."/>
        </authorList>
    </citation>
    <scope>NUCLEOTIDE SEQUENCE [LARGE SCALE GENOMIC DNA]</scope>
    <source>
        <strain evidence="1 2">KCTC 12363</strain>
    </source>
</reference>
<protein>
    <recommendedName>
        <fullName evidence="3">DUF1059 domain-containing protein</fullName>
    </recommendedName>
</protein>
<proteinExistence type="predicted"/>
<dbReference type="STRING" id="320787.CA2015_3952"/>
<dbReference type="Proteomes" id="UP000036520">
    <property type="component" value="Chromosome"/>
</dbReference>
<name>A0A0H4PJS8_9BACT</name>
<evidence type="ECO:0008006" key="3">
    <source>
        <dbReference type="Google" id="ProtNLM"/>
    </source>
</evidence>
<dbReference type="EMBL" id="CP012040">
    <property type="protein sequence ID" value="AKP53315.1"/>
    <property type="molecule type" value="Genomic_DNA"/>
</dbReference>